<evidence type="ECO:0000256" key="4">
    <source>
        <dbReference type="ARBA" id="ARBA00022475"/>
    </source>
</evidence>
<dbReference type="InterPro" id="IPR023616">
    <property type="entry name" value="Cyt_c_oxase-like_su1_dom"/>
</dbReference>
<keyword evidence="7 14" id="KW-0812">Transmembrane</keyword>
<feature type="transmembrane region" description="Helical" evidence="15">
    <location>
        <begin position="498"/>
        <end position="522"/>
    </location>
</feature>
<feature type="transmembrane region" description="Helical" evidence="15">
    <location>
        <begin position="193"/>
        <end position="217"/>
    </location>
</feature>
<evidence type="ECO:0000256" key="12">
    <source>
        <dbReference type="ARBA" id="ARBA00023008"/>
    </source>
</evidence>
<evidence type="ECO:0000256" key="14">
    <source>
        <dbReference type="RuleBase" id="RU000370"/>
    </source>
</evidence>
<dbReference type="GO" id="GO:0015990">
    <property type="term" value="P:electron transport coupled proton transport"/>
    <property type="evidence" value="ECO:0007669"/>
    <property type="project" value="TreeGrafter"/>
</dbReference>
<feature type="transmembrane region" description="Helical" evidence="15">
    <location>
        <begin position="597"/>
        <end position="630"/>
    </location>
</feature>
<dbReference type="InterPro" id="IPR014207">
    <property type="entry name" value="Cyt_c_ubiqinol_oxidase_su1"/>
</dbReference>
<comment type="subcellular location">
    <subcellularLocation>
        <location evidence="1">Cell membrane</location>
        <topology evidence="1">Multi-pass membrane protein</topology>
    </subcellularLocation>
</comment>
<feature type="transmembrane region" description="Helical" evidence="15">
    <location>
        <begin position="63"/>
        <end position="83"/>
    </location>
</feature>
<comment type="similarity">
    <text evidence="2 14">Belongs to the heme-copper respiratory oxidase family.</text>
</comment>
<dbReference type="NCBIfam" id="TIGR02843">
    <property type="entry name" value="CyoB"/>
    <property type="match status" value="1"/>
</dbReference>
<keyword evidence="5 14" id="KW-0349">Heme</keyword>
<dbReference type="GO" id="GO:0046872">
    <property type="term" value="F:metal ion binding"/>
    <property type="evidence" value="ECO:0007669"/>
    <property type="project" value="UniProtKB-KW"/>
</dbReference>
<dbReference type="EMBL" id="DTGR01000132">
    <property type="protein sequence ID" value="HHS29615.1"/>
    <property type="molecule type" value="Genomic_DNA"/>
</dbReference>
<dbReference type="FunFam" id="1.20.210.10:FF:000002">
    <property type="entry name" value="Cytochrome o ubiquinol oxidase, subunit I"/>
    <property type="match status" value="1"/>
</dbReference>
<organism evidence="17">
    <name type="scientific">Desulfobacca acetoxidans</name>
    <dbReference type="NCBI Taxonomy" id="60893"/>
    <lineage>
        <taxon>Bacteria</taxon>
        <taxon>Pseudomonadati</taxon>
        <taxon>Thermodesulfobacteriota</taxon>
        <taxon>Desulfobaccia</taxon>
        <taxon>Desulfobaccales</taxon>
        <taxon>Desulfobaccaceae</taxon>
        <taxon>Desulfobacca</taxon>
    </lineage>
</organism>
<dbReference type="Pfam" id="PF00115">
    <property type="entry name" value="COX1"/>
    <property type="match status" value="1"/>
</dbReference>
<feature type="transmembrane region" description="Helical" evidence="15">
    <location>
        <begin position="350"/>
        <end position="372"/>
    </location>
</feature>
<dbReference type="InterPro" id="IPR036927">
    <property type="entry name" value="Cyt_c_oxase-like_su1_sf"/>
</dbReference>
<dbReference type="GO" id="GO:0022904">
    <property type="term" value="P:respiratory electron transport chain"/>
    <property type="evidence" value="ECO:0007669"/>
    <property type="project" value="TreeGrafter"/>
</dbReference>
<dbReference type="InterPro" id="IPR023615">
    <property type="entry name" value="Cyt_c_Oxase_su1_BS"/>
</dbReference>
<feature type="transmembrane region" description="Helical" evidence="15">
    <location>
        <begin position="237"/>
        <end position="259"/>
    </location>
</feature>
<keyword evidence="4" id="KW-1003">Cell membrane</keyword>
<proteinExistence type="inferred from homology"/>
<dbReference type="PROSITE" id="PS00077">
    <property type="entry name" value="COX1_CUB"/>
    <property type="match status" value="1"/>
</dbReference>
<reference evidence="17" key="1">
    <citation type="journal article" date="2020" name="mSystems">
        <title>Genome- and Community-Level Interaction Insights into Carbon Utilization and Element Cycling Functions of Hydrothermarchaeota in Hydrothermal Sediment.</title>
        <authorList>
            <person name="Zhou Z."/>
            <person name="Liu Y."/>
            <person name="Xu W."/>
            <person name="Pan J."/>
            <person name="Luo Z.H."/>
            <person name="Li M."/>
        </authorList>
    </citation>
    <scope>NUCLEOTIDE SEQUENCE [LARGE SCALE GENOMIC DNA]</scope>
    <source>
        <strain evidence="17">SpSt-767</strain>
    </source>
</reference>
<dbReference type="PANTHER" id="PTHR10422">
    <property type="entry name" value="CYTOCHROME C OXIDASE SUBUNIT 1"/>
    <property type="match status" value="1"/>
</dbReference>
<feature type="transmembrane region" description="Helical" evidence="15">
    <location>
        <begin position="321"/>
        <end position="338"/>
    </location>
</feature>
<evidence type="ECO:0000256" key="11">
    <source>
        <dbReference type="ARBA" id="ARBA00023004"/>
    </source>
</evidence>
<dbReference type="PROSITE" id="PS50855">
    <property type="entry name" value="COX1"/>
    <property type="match status" value="1"/>
</dbReference>
<evidence type="ECO:0000256" key="5">
    <source>
        <dbReference type="ARBA" id="ARBA00022617"/>
    </source>
</evidence>
<evidence type="ECO:0000256" key="6">
    <source>
        <dbReference type="ARBA" id="ARBA00022660"/>
    </source>
</evidence>
<feature type="transmembrane region" description="Helical" evidence="15">
    <location>
        <begin position="456"/>
        <end position="478"/>
    </location>
</feature>
<feature type="transmembrane region" description="Helical" evidence="15">
    <location>
        <begin position="20"/>
        <end position="42"/>
    </location>
</feature>
<feature type="transmembrane region" description="Helical" evidence="15">
    <location>
        <begin position="143"/>
        <end position="166"/>
    </location>
</feature>
<evidence type="ECO:0000256" key="3">
    <source>
        <dbReference type="ARBA" id="ARBA00022448"/>
    </source>
</evidence>
<evidence type="ECO:0000256" key="13">
    <source>
        <dbReference type="ARBA" id="ARBA00023136"/>
    </source>
</evidence>
<keyword evidence="3 14" id="KW-0813">Transport</keyword>
<evidence type="ECO:0000256" key="2">
    <source>
        <dbReference type="ARBA" id="ARBA00009578"/>
    </source>
</evidence>
<dbReference type="PANTHER" id="PTHR10422:SF35">
    <property type="entry name" value="CYTOCHROME BO(3) UBIQUINOL OXIDASE SUBUNIT 1"/>
    <property type="match status" value="1"/>
</dbReference>
<evidence type="ECO:0000256" key="1">
    <source>
        <dbReference type="ARBA" id="ARBA00004651"/>
    </source>
</evidence>
<dbReference type="InterPro" id="IPR000883">
    <property type="entry name" value="Cyt_C_Oxase_1"/>
</dbReference>
<dbReference type="CDD" id="cd01662">
    <property type="entry name" value="Ubiquinol_Oxidase_I"/>
    <property type="match status" value="1"/>
</dbReference>
<keyword evidence="6 14" id="KW-0679">Respiratory chain</keyword>
<dbReference type="GO" id="GO:0020037">
    <property type="term" value="F:heme binding"/>
    <property type="evidence" value="ECO:0007669"/>
    <property type="project" value="InterPro"/>
</dbReference>
<dbReference type="SUPFAM" id="SSF81442">
    <property type="entry name" value="Cytochrome c oxidase subunit I-like"/>
    <property type="match status" value="1"/>
</dbReference>
<keyword evidence="12" id="KW-0186">Copper</keyword>
<dbReference type="AlphaFoldDB" id="A0A7V6A3P2"/>
<feature type="transmembrane region" description="Helical" evidence="15">
    <location>
        <begin position="384"/>
        <end position="407"/>
    </location>
</feature>
<dbReference type="Gene3D" id="1.20.210.10">
    <property type="entry name" value="Cytochrome c oxidase-like, subunit I domain"/>
    <property type="match status" value="1"/>
</dbReference>
<feature type="transmembrane region" description="Helical" evidence="15">
    <location>
        <begin position="103"/>
        <end position="131"/>
    </location>
</feature>
<evidence type="ECO:0000256" key="15">
    <source>
        <dbReference type="SAM" id="Phobius"/>
    </source>
</evidence>
<dbReference type="PRINTS" id="PR01165">
    <property type="entry name" value="CYCOXIDASEI"/>
</dbReference>
<dbReference type="GO" id="GO:0016682">
    <property type="term" value="F:oxidoreductase activity, acting on diphenols and related substances as donors, oxygen as acceptor"/>
    <property type="evidence" value="ECO:0007669"/>
    <property type="project" value="InterPro"/>
</dbReference>
<evidence type="ECO:0000313" key="17">
    <source>
        <dbReference type="EMBL" id="HHS29615.1"/>
    </source>
</evidence>
<protein>
    <submittedName>
        <fullName evidence="17">Cytochrome o ubiquinol oxidase subunit I</fullName>
    </submittedName>
</protein>
<evidence type="ECO:0000256" key="9">
    <source>
        <dbReference type="ARBA" id="ARBA00022982"/>
    </source>
</evidence>
<keyword evidence="13 15" id="KW-0472">Membrane</keyword>
<name>A0A7V6A3P2_9BACT</name>
<sequence>MLANVFGRLTLSAIPYHNLITITAVGGAVLLALVIASLITYYRLWSYLYKEWLTSLDHKKIGIMYIILALIMLLRGFADAMLMRGQQSLASGGSAGYLTPEHFNQIFSAHGSIMIIFMAMPFLVGLMNVAVPQQIGARDVAYPFLNSVSLWLTTAGALLVMVSLGFGEFSRAGWSGYTPLTELEYSPGTGVDYWIWAFQIAGIGSTLTGINFLVTILKMRAPGMKLMRMPLFSWATLFTNVLMVWAFPVLTAALALLTLDRYLGMHFFTNGHGGNMMMYVNLFWTWGHPEVYIVILPAFGIFSEVAATFSGKRLFGYKSMVFAIGVITLLSFSVWVHHFFTMGASPNVNIFFGITTMMIAIPTGVKTFNWLFTMYRGRVRFGLPMYWTIAFIVTFALGGSAGVMLSIPPADYVLHNSLFLIAHFHNVLIPGSLFGFFAGYYYWFPKAFGFRLKESWGIAAFWCWLIGFYLAFIPLYVLGFMGMPRRLVTYPNPEWHPWLLIAAGGAVVIALGILFQGIQLFISIKERRALSDPTGDPWDGRTLEWQTSSPPPPYNFPNIPVVRDVDAFMDMKERGVAYQRPAEYHDIEMPKNAPHGLIIGGLAFVFGFAMIWYLFWLAILAALGIIFTVIARSFADDLHYIIPAAEVERIENARYRQLAAAADKLQRDRQAVLQLVPER</sequence>
<evidence type="ECO:0000256" key="7">
    <source>
        <dbReference type="ARBA" id="ARBA00022692"/>
    </source>
</evidence>
<comment type="caution">
    <text evidence="17">The sequence shown here is derived from an EMBL/GenBank/DDBJ whole genome shotgun (WGS) entry which is preliminary data.</text>
</comment>
<feature type="transmembrane region" description="Helical" evidence="15">
    <location>
        <begin position="427"/>
        <end position="444"/>
    </location>
</feature>
<dbReference type="GO" id="GO:0009486">
    <property type="term" value="F:cytochrome bo3 ubiquinol oxidase activity"/>
    <property type="evidence" value="ECO:0007669"/>
    <property type="project" value="TreeGrafter"/>
</dbReference>
<dbReference type="GO" id="GO:0004129">
    <property type="term" value="F:cytochrome-c oxidase activity"/>
    <property type="evidence" value="ECO:0007669"/>
    <property type="project" value="InterPro"/>
</dbReference>
<keyword evidence="9 14" id="KW-0249">Electron transport</keyword>
<keyword evidence="11" id="KW-0408">Iron</keyword>
<evidence type="ECO:0000256" key="10">
    <source>
        <dbReference type="ARBA" id="ARBA00022989"/>
    </source>
</evidence>
<dbReference type="GO" id="GO:0009060">
    <property type="term" value="P:aerobic respiration"/>
    <property type="evidence" value="ECO:0007669"/>
    <property type="project" value="InterPro"/>
</dbReference>
<keyword evidence="10 15" id="KW-1133">Transmembrane helix</keyword>
<dbReference type="GO" id="GO:0005886">
    <property type="term" value="C:plasma membrane"/>
    <property type="evidence" value="ECO:0007669"/>
    <property type="project" value="UniProtKB-SubCell"/>
</dbReference>
<evidence type="ECO:0000256" key="8">
    <source>
        <dbReference type="ARBA" id="ARBA00022723"/>
    </source>
</evidence>
<evidence type="ECO:0000259" key="16">
    <source>
        <dbReference type="PROSITE" id="PS50855"/>
    </source>
</evidence>
<feature type="domain" description="Cytochrome oxidase subunit I profile" evidence="16">
    <location>
        <begin position="43"/>
        <end position="563"/>
    </location>
</feature>
<keyword evidence="8" id="KW-0479">Metal-binding</keyword>
<gene>
    <name evidence="17" type="primary">cyoB</name>
    <name evidence="17" type="ORF">ENV52_07945</name>
</gene>
<accession>A0A7V6A3P2</accession>